<keyword evidence="2" id="KW-0812">Transmembrane</keyword>
<keyword evidence="2" id="KW-1133">Transmembrane helix</keyword>
<keyword evidence="2" id="KW-0472">Membrane</keyword>
<keyword evidence="4" id="KW-1185">Reference proteome</keyword>
<evidence type="ECO:0000313" key="3">
    <source>
        <dbReference type="EMBL" id="KAK7871962.1"/>
    </source>
</evidence>
<dbReference type="Proteomes" id="UP001378592">
    <property type="component" value="Unassembled WGS sequence"/>
</dbReference>
<dbReference type="EMBL" id="JAZDUA010000031">
    <property type="protein sequence ID" value="KAK7871962.1"/>
    <property type="molecule type" value="Genomic_DNA"/>
</dbReference>
<gene>
    <name evidence="3" type="ORF">R5R35_004759</name>
</gene>
<proteinExistence type="predicted"/>
<feature type="region of interest" description="Disordered" evidence="1">
    <location>
        <begin position="54"/>
        <end position="165"/>
    </location>
</feature>
<evidence type="ECO:0000313" key="4">
    <source>
        <dbReference type="Proteomes" id="UP001378592"/>
    </source>
</evidence>
<accession>A0AAN9ZEQ0</accession>
<organism evidence="3 4">
    <name type="scientific">Gryllus longicercus</name>
    <dbReference type="NCBI Taxonomy" id="2509291"/>
    <lineage>
        <taxon>Eukaryota</taxon>
        <taxon>Metazoa</taxon>
        <taxon>Ecdysozoa</taxon>
        <taxon>Arthropoda</taxon>
        <taxon>Hexapoda</taxon>
        <taxon>Insecta</taxon>
        <taxon>Pterygota</taxon>
        <taxon>Neoptera</taxon>
        <taxon>Polyneoptera</taxon>
        <taxon>Orthoptera</taxon>
        <taxon>Ensifera</taxon>
        <taxon>Gryllidea</taxon>
        <taxon>Grylloidea</taxon>
        <taxon>Gryllidae</taxon>
        <taxon>Gryllinae</taxon>
        <taxon>Gryllus</taxon>
    </lineage>
</organism>
<dbReference type="AlphaFoldDB" id="A0AAN9ZEQ0"/>
<reference evidence="3 4" key="1">
    <citation type="submission" date="2024-03" db="EMBL/GenBank/DDBJ databases">
        <title>The genome assembly and annotation of the cricket Gryllus longicercus Weissman &amp; Gray.</title>
        <authorList>
            <person name="Szrajer S."/>
            <person name="Gray D."/>
            <person name="Ylla G."/>
        </authorList>
    </citation>
    <scope>NUCLEOTIDE SEQUENCE [LARGE SCALE GENOMIC DNA]</scope>
    <source>
        <strain evidence="3">DAG 2021-001</strain>
        <tissue evidence="3">Whole body minus gut</tissue>
    </source>
</reference>
<protein>
    <submittedName>
        <fullName evidence="3">Uncharacterized protein</fullName>
    </submittedName>
</protein>
<feature type="transmembrane region" description="Helical" evidence="2">
    <location>
        <begin position="20"/>
        <end position="40"/>
    </location>
</feature>
<evidence type="ECO:0000256" key="1">
    <source>
        <dbReference type="SAM" id="MobiDB-lite"/>
    </source>
</evidence>
<comment type="caution">
    <text evidence="3">The sequence shown here is derived from an EMBL/GenBank/DDBJ whole genome shotgun (WGS) entry which is preliminary data.</text>
</comment>
<feature type="compositionally biased region" description="Acidic residues" evidence="1">
    <location>
        <begin position="127"/>
        <end position="144"/>
    </location>
</feature>
<feature type="compositionally biased region" description="Basic and acidic residues" evidence="1">
    <location>
        <begin position="70"/>
        <end position="126"/>
    </location>
</feature>
<evidence type="ECO:0000256" key="2">
    <source>
        <dbReference type="SAM" id="Phobius"/>
    </source>
</evidence>
<name>A0AAN9ZEQ0_9ORTH</name>
<sequence>MRHQHVGVDVVKMIVSSCSYLALAFAAWVLLRLVQACFYLPGILRRRNEEEAQQLLRAQQLPSSSGEASTSKDGDEVKDSDEAKDSDKGKDSDKRKGSDKRKNGDQRKGNSKQKVPEAEKLLQAEKSDEDCKESDVADSPDEDTTAAQFPTSAADGDDKETKKDI</sequence>